<organism evidence="2">
    <name type="scientific">Sesamum radiatum</name>
    <name type="common">Black benniseed</name>
    <dbReference type="NCBI Taxonomy" id="300843"/>
    <lineage>
        <taxon>Eukaryota</taxon>
        <taxon>Viridiplantae</taxon>
        <taxon>Streptophyta</taxon>
        <taxon>Embryophyta</taxon>
        <taxon>Tracheophyta</taxon>
        <taxon>Spermatophyta</taxon>
        <taxon>Magnoliopsida</taxon>
        <taxon>eudicotyledons</taxon>
        <taxon>Gunneridae</taxon>
        <taxon>Pentapetalae</taxon>
        <taxon>asterids</taxon>
        <taxon>lamiids</taxon>
        <taxon>Lamiales</taxon>
        <taxon>Pedaliaceae</taxon>
        <taxon>Sesamum</taxon>
    </lineage>
</organism>
<dbReference type="InterPro" id="IPR013103">
    <property type="entry name" value="RVT_2"/>
</dbReference>
<dbReference type="EMBL" id="JACGWJ010000003">
    <property type="protein sequence ID" value="KAL0429373.1"/>
    <property type="molecule type" value="Genomic_DNA"/>
</dbReference>
<evidence type="ECO:0000259" key="1">
    <source>
        <dbReference type="Pfam" id="PF07727"/>
    </source>
</evidence>
<feature type="domain" description="Reverse transcriptase Ty1/copia-type" evidence="1">
    <location>
        <begin position="96"/>
        <end position="216"/>
    </location>
</feature>
<reference evidence="2" key="2">
    <citation type="journal article" date="2024" name="Plant">
        <title>Genomic evolution and insights into agronomic trait innovations of Sesamum species.</title>
        <authorList>
            <person name="Miao H."/>
            <person name="Wang L."/>
            <person name="Qu L."/>
            <person name="Liu H."/>
            <person name="Sun Y."/>
            <person name="Le M."/>
            <person name="Wang Q."/>
            <person name="Wei S."/>
            <person name="Zheng Y."/>
            <person name="Lin W."/>
            <person name="Duan Y."/>
            <person name="Cao H."/>
            <person name="Xiong S."/>
            <person name="Wang X."/>
            <person name="Wei L."/>
            <person name="Li C."/>
            <person name="Ma Q."/>
            <person name="Ju M."/>
            <person name="Zhao R."/>
            <person name="Li G."/>
            <person name="Mu C."/>
            <person name="Tian Q."/>
            <person name="Mei H."/>
            <person name="Zhang T."/>
            <person name="Gao T."/>
            <person name="Zhang H."/>
        </authorList>
    </citation>
    <scope>NUCLEOTIDE SEQUENCE</scope>
    <source>
        <strain evidence="2">G02</strain>
    </source>
</reference>
<dbReference type="PANTHER" id="PTHR11439:SF440">
    <property type="entry name" value="INTEGRASE CATALYTIC DOMAIN-CONTAINING PROTEIN"/>
    <property type="match status" value="1"/>
</dbReference>
<gene>
    <name evidence="2" type="ORF">Sradi_0563300</name>
</gene>
<accession>A0AAW2VJI9</accession>
<dbReference type="Pfam" id="PF07727">
    <property type="entry name" value="RVT_2"/>
    <property type="match status" value="1"/>
</dbReference>
<evidence type="ECO:0000313" key="2">
    <source>
        <dbReference type="EMBL" id="KAL0429373.1"/>
    </source>
</evidence>
<comment type="caution">
    <text evidence="2">The sequence shown here is derived from an EMBL/GenBank/DDBJ whole genome shotgun (WGS) entry which is preliminary data.</text>
</comment>
<dbReference type="InterPro" id="IPR043502">
    <property type="entry name" value="DNA/RNA_pol_sf"/>
</dbReference>
<dbReference type="PANTHER" id="PTHR11439">
    <property type="entry name" value="GAG-POL-RELATED RETROTRANSPOSON"/>
    <property type="match status" value="1"/>
</dbReference>
<proteinExistence type="predicted"/>
<protein>
    <submittedName>
        <fullName evidence="2">Retrovirus-related Pol polyprotein from transposon TNT 1-94</fullName>
    </submittedName>
</protein>
<reference evidence="2" key="1">
    <citation type="submission" date="2020-06" db="EMBL/GenBank/DDBJ databases">
        <authorList>
            <person name="Li T."/>
            <person name="Hu X."/>
            <person name="Zhang T."/>
            <person name="Song X."/>
            <person name="Zhang H."/>
            <person name="Dai N."/>
            <person name="Sheng W."/>
            <person name="Hou X."/>
            <person name="Wei L."/>
        </authorList>
    </citation>
    <scope>NUCLEOTIDE SEQUENCE</scope>
    <source>
        <strain evidence="2">G02</strain>
        <tissue evidence="2">Leaf</tissue>
    </source>
</reference>
<dbReference type="AlphaFoldDB" id="A0AAW2VJI9"/>
<name>A0AAW2VJI9_SESRA</name>
<dbReference type="SUPFAM" id="SSF56672">
    <property type="entry name" value="DNA/RNA polymerases"/>
    <property type="match status" value="1"/>
</dbReference>
<sequence length="470" mass="53069">MHDSLAETSNNLDTSSSSITTIDEIRRSKRQRIERSFGPDFLTAFIVQDLDRINDHVVSAYLVEEDPKTYVEAITSIDSGFWKEAIKNELDSIMTNHTWDLVDLPIGSKPIKCKWIFKKKIKPDGSIDKFKARLVVVGYTQKEGIDYFDTYSPVTKIATIRTLVAISAINGLMIHQMDVKTAFLNGDLEEEIYMEQPEGFIVPGLERKSHYIEKILKKFGCHDEIPVRTPYDPSACLKKNKGDSVSQADYAKIIGSVMFLMNYTRPDIAYAVSRLSRYTHNPNKDHWDALRRLLRYLKGTMNLCLHFNKYPAVLEGFCDANWVTDNDEVSSTSGYVFTLGGGAISWKSAKQTCIARSTMESEFIALELAGQEAEWLRNLVGDVPLWGSSVPVSLHCDSQAAIGIAKNYAYNGKRRHIRIRHGAVKELLKGGIISLEYVRSERNLADPLTKGLTRRIILETSRAMGLKPLE</sequence>
<dbReference type="CDD" id="cd09272">
    <property type="entry name" value="RNase_HI_RT_Ty1"/>
    <property type="match status" value="1"/>
</dbReference>